<sequence>MKTLRSIKYSISIVSLLLLSSCKKNYITYYNKVNEIDSIYRLANDPKLAIKEYRTLFKEYDPKNQERIEEYSTYITLADQYHEDFGGKESLYTLIKLVAPYGNKYKKYLPLFNKYGISNTEADQKVGEWKKSLNKQLIDSFTIAATRDQIGRPEDTATVRKNVEKNARLFMWTFKEYGFPSQQKIGMMGNNGRGFFMPTLLTHMNESKKHYAFIKEKLLEYVKSGDLTPHDYALMDDAYMGNKKNITLYGFNMIIVKDTAEANRNRKAIGIPSMKHSSKIRKDFFKKLKEDDTHYIE</sequence>
<name>A0A1B8Z9K2_9FLAO</name>
<evidence type="ECO:0000313" key="1">
    <source>
        <dbReference type="EMBL" id="OCA68299.1"/>
    </source>
</evidence>
<dbReference type="EMBL" id="MAYG01000032">
    <property type="protein sequence ID" value="OCA68299.1"/>
    <property type="molecule type" value="Genomic_DNA"/>
</dbReference>
<dbReference type="RefSeq" id="WP_065401044.1">
    <property type="nucleotide sequence ID" value="NZ_CP033811.1"/>
</dbReference>
<dbReference type="STRING" id="651561.BBI00_22160"/>
<dbReference type="PROSITE" id="PS51257">
    <property type="entry name" value="PROKAR_LIPOPROTEIN"/>
    <property type="match status" value="1"/>
</dbReference>
<evidence type="ECO:0000313" key="2">
    <source>
        <dbReference type="Proteomes" id="UP000093432"/>
    </source>
</evidence>
<dbReference type="OrthoDB" id="1490993at2"/>
<comment type="caution">
    <text evidence="1">The sequence shown here is derived from an EMBL/GenBank/DDBJ whole genome shotgun (WGS) entry which is preliminary data.</text>
</comment>
<organism evidence="1 2">
    <name type="scientific">Chryseobacterium arthrosphaerae</name>
    <dbReference type="NCBI Taxonomy" id="651561"/>
    <lineage>
        <taxon>Bacteria</taxon>
        <taxon>Pseudomonadati</taxon>
        <taxon>Bacteroidota</taxon>
        <taxon>Flavobacteriia</taxon>
        <taxon>Flavobacteriales</taxon>
        <taxon>Weeksellaceae</taxon>
        <taxon>Chryseobacterium group</taxon>
        <taxon>Chryseobacterium</taxon>
    </lineage>
</organism>
<dbReference type="Proteomes" id="UP000093432">
    <property type="component" value="Unassembled WGS sequence"/>
</dbReference>
<dbReference type="AlphaFoldDB" id="A0A1B8Z9K2"/>
<gene>
    <name evidence="1" type="ORF">BBI00_22160</name>
</gene>
<protein>
    <submittedName>
        <fullName evidence="1">Uncharacterized protein</fullName>
    </submittedName>
</protein>
<dbReference type="KEGG" id="carh:EGY05_00740"/>
<proteinExistence type="predicted"/>
<reference evidence="2" key="1">
    <citation type="submission" date="2016-07" db="EMBL/GenBank/DDBJ databases">
        <authorList>
            <person name="Florea S."/>
            <person name="Webb J.S."/>
            <person name="Jaromczyk J."/>
            <person name="Schardl C.L."/>
        </authorList>
    </citation>
    <scope>NUCLEOTIDE SEQUENCE [LARGE SCALE GENOMIC DNA]</scope>
    <source>
        <strain evidence="2">CC-VM-7</strain>
    </source>
</reference>
<accession>A0A1B8Z9K2</accession>